<dbReference type="PANTHER" id="PTHR14021:SF15">
    <property type="entry name" value="IRON-SULFUR CLUSTER CO-CHAPERONE PROTEIN HSCB"/>
    <property type="match status" value="1"/>
</dbReference>
<proteinExistence type="inferred from homology"/>
<evidence type="ECO:0000313" key="4">
    <source>
        <dbReference type="EMBL" id="CAK9059610.1"/>
    </source>
</evidence>
<evidence type="ECO:0000256" key="1">
    <source>
        <dbReference type="ARBA" id="ARBA00010476"/>
    </source>
</evidence>
<dbReference type="InterPro" id="IPR004640">
    <property type="entry name" value="HscB"/>
</dbReference>
<dbReference type="SMART" id="SM00271">
    <property type="entry name" value="DnaJ"/>
    <property type="match status" value="1"/>
</dbReference>
<dbReference type="SUPFAM" id="SSF47144">
    <property type="entry name" value="HSC20 (HSCB), C-terminal oligomerisation domain"/>
    <property type="match status" value="1"/>
</dbReference>
<dbReference type="InterPro" id="IPR036386">
    <property type="entry name" value="HscB_C_sf"/>
</dbReference>
<dbReference type="Gene3D" id="1.20.1280.20">
    <property type="entry name" value="HscB, C-terminal domain"/>
    <property type="match status" value="1"/>
</dbReference>
<protein>
    <recommendedName>
        <fullName evidence="3">J domain-containing protein</fullName>
    </recommendedName>
</protein>
<reference evidence="4 5" key="1">
    <citation type="submission" date="2024-02" db="EMBL/GenBank/DDBJ databases">
        <authorList>
            <person name="Chen Y."/>
            <person name="Shah S."/>
            <person name="Dougan E. K."/>
            <person name="Thang M."/>
            <person name="Chan C."/>
        </authorList>
    </citation>
    <scope>NUCLEOTIDE SEQUENCE [LARGE SCALE GENOMIC DNA]</scope>
</reference>
<accession>A0ABP0N751</accession>
<comment type="caution">
    <text evidence="4">The sequence shown here is derived from an EMBL/GenBank/DDBJ whole genome shotgun (WGS) entry which is preliminary data.</text>
</comment>
<dbReference type="InterPro" id="IPR001623">
    <property type="entry name" value="DnaJ_domain"/>
</dbReference>
<dbReference type="PANTHER" id="PTHR14021">
    <property type="entry name" value="IRON-SULFUR CLUSTER CO-CHAPERONE PROTEIN HSCB"/>
    <property type="match status" value="1"/>
</dbReference>
<dbReference type="Gene3D" id="1.10.287.110">
    <property type="entry name" value="DnaJ domain"/>
    <property type="match status" value="1"/>
</dbReference>
<dbReference type="NCBIfam" id="TIGR00714">
    <property type="entry name" value="hscB"/>
    <property type="match status" value="1"/>
</dbReference>
<dbReference type="Pfam" id="PF07743">
    <property type="entry name" value="HSCB_C"/>
    <property type="match status" value="1"/>
</dbReference>
<comment type="similarity">
    <text evidence="1">Belongs to the HscB family.</text>
</comment>
<name>A0ABP0N751_9DINO</name>
<gene>
    <name evidence="4" type="ORF">CCMP2556_LOCUS29347</name>
</gene>
<dbReference type="InterPro" id="IPR009073">
    <property type="entry name" value="HscB_oligo_C"/>
</dbReference>
<dbReference type="PROSITE" id="PS50076">
    <property type="entry name" value="DNAJ_2"/>
    <property type="match status" value="1"/>
</dbReference>
<sequence length="243" mass="27891">MHLSVGTMRSWIRMRGLSRHLSRPCGRGSVHTSSGLTRRGAFQSLRCFSNEGFQCPACGAPSSPLVCRSCGRLHESSSSGSFFELLGLSSTYEVKPQEVDSSYKDLQRLLHPDRHVAGTEEQRELADSHSAHVNEAAAVLRSPLRRAQYWMELNGQKILLEEQRIEDMQTMMEVMETSEELDAAKTQSEVDGLRQRNRSKIESVESELSEIFKHEDWMTARHRVERLQMLTRLQERMDDWRPK</sequence>
<evidence type="ECO:0000259" key="3">
    <source>
        <dbReference type="PROSITE" id="PS50076"/>
    </source>
</evidence>
<dbReference type="SUPFAM" id="SSF46565">
    <property type="entry name" value="Chaperone J-domain"/>
    <property type="match status" value="1"/>
</dbReference>
<feature type="domain" description="J" evidence="3">
    <location>
        <begin position="81"/>
        <end position="153"/>
    </location>
</feature>
<dbReference type="Pfam" id="PF00226">
    <property type="entry name" value="DnaJ"/>
    <property type="match status" value="1"/>
</dbReference>
<evidence type="ECO:0000256" key="2">
    <source>
        <dbReference type="ARBA" id="ARBA00023186"/>
    </source>
</evidence>
<organism evidence="4 5">
    <name type="scientific">Durusdinium trenchii</name>
    <dbReference type="NCBI Taxonomy" id="1381693"/>
    <lineage>
        <taxon>Eukaryota</taxon>
        <taxon>Sar</taxon>
        <taxon>Alveolata</taxon>
        <taxon>Dinophyceae</taxon>
        <taxon>Suessiales</taxon>
        <taxon>Symbiodiniaceae</taxon>
        <taxon>Durusdinium</taxon>
    </lineage>
</organism>
<dbReference type="EMBL" id="CAXAMN010021440">
    <property type="protein sequence ID" value="CAK9059610.1"/>
    <property type="molecule type" value="Genomic_DNA"/>
</dbReference>
<evidence type="ECO:0000313" key="5">
    <source>
        <dbReference type="Proteomes" id="UP001642484"/>
    </source>
</evidence>
<keyword evidence="5" id="KW-1185">Reference proteome</keyword>
<dbReference type="CDD" id="cd06257">
    <property type="entry name" value="DnaJ"/>
    <property type="match status" value="1"/>
</dbReference>
<dbReference type="Proteomes" id="UP001642484">
    <property type="component" value="Unassembled WGS sequence"/>
</dbReference>
<dbReference type="InterPro" id="IPR036869">
    <property type="entry name" value="J_dom_sf"/>
</dbReference>
<keyword evidence="2" id="KW-0143">Chaperone</keyword>